<dbReference type="InterPro" id="IPR002182">
    <property type="entry name" value="NB-ARC"/>
</dbReference>
<dbReference type="GO" id="GO:0043531">
    <property type="term" value="F:ADP binding"/>
    <property type="evidence" value="ECO:0007669"/>
    <property type="project" value="InterPro"/>
</dbReference>
<evidence type="ECO:0000256" key="3">
    <source>
        <dbReference type="ARBA" id="ARBA00022741"/>
    </source>
</evidence>
<gene>
    <name evidence="10" type="ORF">RchiOBHm_Chr3g0464281</name>
</gene>
<dbReference type="EMBL" id="PDCK01000041">
    <property type="protein sequence ID" value="PRQ43056.1"/>
    <property type="molecule type" value="Genomic_DNA"/>
</dbReference>
<dbReference type="InterPro" id="IPR041118">
    <property type="entry name" value="Rx_N"/>
</dbReference>
<evidence type="ECO:0000259" key="7">
    <source>
        <dbReference type="Pfam" id="PF18052"/>
    </source>
</evidence>
<keyword evidence="11" id="KW-1185">Reference proteome</keyword>
<dbReference type="Gene3D" id="1.10.8.430">
    <property type="entry name" value="Helical domain of apoptotic protease-activating factors"/>
    <property type="match status" value="1"/>
</dbReference>
<dbReference type="Gramene" id="PRQ43056">
    <property type="protein sequence ID" value="PRQ43056"/>
    <property type="gene ID" value="RchiOBHm_Chr3g0464281"/>
</dbReference>
<keyword evidence="2" id="KW-0677">Repeat</keyword>
<dbReference type="OMA" id="HEMIREN"/>
<evidence type="ECO:0000256" key="1">
    <source>
        <dbReference type="ARBA" id="ARBA00022614"/>
    </source>
</evidence>
<dbReference type="FunFam" id="1.10.10.10:FF:000322">
    <property type="entry name" value="Probable disease resistance protein At1g63360"/>
    <property type="match status" value="1"/>
</dbReference>
<keyword evidence="1" id="KW-0433">Leucine-rich repeat</keyword>
<dbReference type="InterPro" id="IPR038005">
    <property type="entry name" value="RX-like_CC"/>
</dbReference>
<sequence>MAEFLTFAAQEMLIKVASLAAQQFSLVLGFHGELTKMSESLKMLEAVLRDAENPRQDQGEAVKLWLEKLEDIAHHADDVLDDYGYELLRRKVELRNQMKKKVLNFFSLSNPILFRLKMAHKIKKINTSLDDLRKDASGLGFIARRPLAATSFYDGRIYRETYSDFKKDENNIIGRKDVVEDIVKALTNSNNNQKNDLSVLAIVGMGGLGKTTLAKSVYHGKIDQHFQEKMWVCVSTPFEVDSILRRILECLKPEHAAVQAIDAICRILKKELKEKRYLLVLDDVWNEDAQKWEELISCLVNVNDTQGSSILVTTRSDKVAKMVETLPRCDLEKLSDDECWLILKDRAIPVGSAPIVEDQEKIGREIAKKCGGVPLVAKVLGNMMRSKKCDEWQSIVESGIWNLPEEENRILAILKLSFDELKFPSLKQCFAYCSMFIKDFEFEKDDLIQHWMAQGWLHPSPNQDNLEMEDTGNEYFNILLQNSFFQDVKRDSFGNIAYCKMHDLVHDLAERVSKSKYLRSLFSNGVVLDNNSPGFKALRVLNLYKADIQELPDSIGKLKHLRYLNVMKTKIRAFPKSLGQLYNLQTFKMPHLLEEFPKEIANLINLRHVYFDKHVKVPAGVLGRLTNLRSLPFVKMGKETGTLIGELGGLNHLKGTVSFYNLEHVRDKEEAEKAYLVEKKHLRKLFFRWTPGRPSNSADSDEVVLEVLRPHSNLEFLEIHGFMGVKLPSWILSTNLKEIELEGCNKCEEVPALGQLPNLVHVKMKTMENLKCLGYEFYGYDHESDDTKVLFRALKTLYIQEVRSLIEWMEVPTGRVTVFPCLKELALKGCDQLRSAPSHFPCLKKLVIKGMNSGGSPIASILSNKLTTLTSLKIRNVRGLACLPGRLLENNQNLSCMLIDDCEEFTCIAPPQSQGFEYCCASLQELTIRGCPKLRCLPDYGLSLEKLEIINCSSLESIPIIPEHGGLPSLRELRILACPELSSLPDGLQYCTSLQILLIRSCPKITSIPIPSEGLPSLDWLSLSECPELASLPSGLGCCTSLVTLVVATCPKLTSIPICGFTSLRLLYVSNLESLPGLHGGFTSLRRLGIYGCQGTQIDLQFCASLEGLGISDCPNLETVRSLDKLTSLRELRITDCSRLTCLPSGLAMASPHVFTRLKYLTLGPFWNELDYDFQVLPQLEELSIYGWPKLKSLPEQTQHLTSLTTLWISDFEGLEAIPEWLGNLASLQFLRIKNCKNLVYLPSVQAMHRLTKLDRIRIDNCPLLSERCREESGLEWHKISHIPDISVH</sequence>
<dbReference type="SUPFAM" id="SSF52540">
    <property type="entry name" value="P-loop containing nucleoside triphosphate hydrolases"/>
    <property type="match status" value="1"/>
</dbReference>
<feature type="domain" description="R13L1/DRL21-like LRR repeat region" evidence="9">
    <location>
        <begin position="1201"/>
        <end position="1259"/>
    </location>
</feature>
<dbReference type="GO" id="GO:0016787">
    <property type="term" value="F:hydrolase activity"/>
    <property type="evidence" value="ECO:0007669"/>
    <property type="project" value="UniProtKB-KW"/>
</dbReference>
<evidence type="ECO:0000256" key="5">
    <source>
        <dbReference type="ARBA" id="ARBA00022840"/>
    </source>
</evidence>
<feature type="domain" description="Disease resistance protein winged helix" evidence="8">
    <location>
        <begin position="435"/>
        <end position="509"/>
    </location>
</feature>
<evidence type="ECO:0000259" key="6">
    <source>
        <dbReference type="Pfam" id="PF00931"/>
    </source>
</evidence>
<dbReference type="Gene3D" id="3.80.10.10">
    <property type="entry name" value="Ribonuclease Inhibitor"/>
    <property type="match status" value="3"/>
</dbReference>
<dbReference type="Proteomes" id="UP000238479">
    <property type="component" value="Chromosome 3"/>
</dbReference>
<dbReference type="CDD" id="cd14798">
    <property type="entry name" value="RX-CC_like"/>
    <property type="match status" value="1"/>
</dbReference>
<evidence type="ECO:0000313" key="11">
    <source>
        <dbReference type="Proteomes" id="UP000238479"/>
    </source>
</evidence>
<evidence type="ECO:0000256" key="2">
    <source>
        <dbReference type="ARBA" id="ARBA00022737"/>
    </source>
</evidence>
<keyword evidence="4" id="KW-0611">Plant defense</keyword>
<dbReference type="GO" id="GO:0005524">
    <property type="term" value="F:ATP binding"/>
    <property type="evidence" value="ECO:0007669"/>
    <property type="project" value="UniProtKB-KW"/>
</dbReference>
<protein>
    <submittedName>
        <fullName evidence="10">Putative P-loop containing nucleoside triphosphate hydrolase, leucine-rich repeat domain, L</fullName>
    </submittedName>
</protein>
<dbReference type="PANTHER" id="PTHR36766:SF70">
    <property type="entry name" value="DISEASE RESISTANCE PROTEIN RGA4"/>
    <property type="match status" value="1"/>
</dbReference>
<reference evidence="10 11" key="1">
    <citation type="journal article" date="2018" name="Nat. Genet.">
        <title>The Rosa genome provides new insights in the design of modern roses.</title>
        <authorList>
            <person name="Bendahmane M."/>
        </authorList>
    </citation>
    <scope>NUCLEOTIDE SEQUENCE [LARGE SCALE GENOMIC DNA]</scope>
    <source>
        <strain evidence="11">cv. Old Blush</strain>
    </source>
</reference>
<evidence type="ECO:0000259" key="8">
    <source>
        <dbReference type="Pfam" id="PF23559"/>
    </source>
</evidence>
<feature type="domain" description="Disease resistance N-terminal" evidence="7">
    <location>
        <begin position="12"/>
        <end position="97"/>
    </location>
</feature>
<dbReference type="GO" id="GO:0006952">
    <property type="term" value="P:defense response"/>
    <property type="evidence" value="ECO:0007669"/>
    <property type="project" value="UniProtKB-KW"/>
</dbReference>
<keyword evidence="3" id="KW-0547">Nucleotide-binding</keyword>
<keyword evidence="10" id="KW-0378">Hydrolase</keyword>
<proteinExistence type="predicted"/>
<dbReference type="InterPro" id="IPR042197">
    <property type="entry name" value="Apaf_helical"/>
</dbReference>
<dbReference type="SMR" id="A0A2P6R9G0"/>
<dbReference type="GO" id="GO:0051707">
    <property type="term" value="P:response to other organism"/>
    <property type="evidence" value="ECO:0007669"/>
    <property type="project" value="UniProtKB-ARBA"/>
</dbReference>
<dbReference type="Gene3D" id="1.10.10.10">
    <property type="entry name" value="Winged helix-like DNA-binding domain superfamily/Winged helix DNA-binding domain"/>
    <property type="match status" value="1"/>
</dbReference>
<feature type="domain" description="R13L1/DRL21-like LRR repeat region" evidence="9">
    <location>
        <begin position="644"/>
        <end position="767"/>
    </location>
</feature>
<dbReference type="Pfam" id="PF25019">
    <property type="entry name" value="LRR_R13L1-DRL21"/>
    <property type="match status" value="2"/>
</dbReference>
<dbReference type="Pfam" id="PF00931">
    <property type="entry name" value="NB-ARC"/>
    <property type="match status" value="1"/>
</dbReference>
<evidence type="ECO:0000256" key="4">
    <source>
        <dbReference type="ARBA" id="ARBA00022821"/>
    </source>
</evidence>
<evidence type="ECO:0000313" key="10">
    <source>
        <dbReference type="EMBL" id="PRQ43056.1"/>
    </source>
</evidence>
<dbReference type="Gene3D" id="1.20.5.4130">
    <property type="match status" value="1"/>
</dbReference>
<dbReference type="InterPro" id="IPR032675">
    <property type="entry name" value="LRR_dom_sf"/>
</dbReference>
<feature type="domain" description="NB-ARC" evidence="6">
    <location>
        <begin position="176"/>
        <end position="348"/>
    </location>
</feature>
<dbReference type="SUPFAM" id="SSF52058">
    <property type="entry name" value="L domain-like"/>
    <property type="match status" value="2"/>
</dbReference>
<dbReference type="InterPro" id="IPR056789">
    <property type="entry name" value="LRR_R13L1-DRL21"/>
</dbReference>
<organism evidence="10 11">
    <name type="scientific">Rosa chinensis</name>
    <name type="common">China rose</name>
    <dbReference type="NCBI Taxonomy" id="74649"/>
    <lineage>
        <taxon>Eukaryota</taxon>
        <taxon>Viridiplantae</taxon>
        <taxon>Streptophyta</taxon>
        <taxon>Embryophyta</taxon>
        <taxon>Tracheophyta</taxon>
        <taxon>Spermatophyta</taxon>
        <taxon>Magnoliopsida</taxon>
        <taxon>eudicotyledons</taxon>
        <taxon>Gunneridae</taxon>
        <taxon>Pentapetalae</taxon>
        <taxon>rosids</taxon>
        <taxon>fabids</taxon>
        <taxon>Rosales</taxon>
        <taxon>Rosaceae</taxon>
        <taxon>Rosoideae</taxon>
        <taxon>Rosoideae incertae sedis</taxon>
        <taxon>Rosa</taxon>
    </lineage>
</organism>
<dbReference type="Gene3D" id="3.40.50.300">
    <property type="entry name" value="P-loop containing nucleotide triphosphate hydrolases"/>
    <property type="match status" value="1"/>
</dbReference>
<keyword evidence="5" id="KW-0067">ATP-binding</keyword>
<dbReference type="Pfam" id="PF23559">
    <property type="entry name" value="WHD_DRP"/>
    <property type="match status" value="1"/>
</dbReference>
<comment type="caution">
    <text evidence="10">The sequence shown here is derived from an EMBL/GenBank/DDBJ whole genome shotgun (WGS) entry which is preliminary data.</text>
</comment>
<dbReference type="InterPro" id="IPR036388">
    <property type="entry name" value="WH-like_DNA-bd_sf"/>
</dbReference>
<dbReference type="PRINTS" id="PR00364">
    <property type="entry name" value="DISEASERSIST"/>
</dbReference>
<dbReference type="InterPro" id="IPR058922">
    <property type="entry name" value="WHD_DRP"/>
</dbReference>
<dbReference type="PANTHER" id="PTHR36766">
    <property type="entry name" value="PLANT BROAD-SPECTRUM MILDEW RESISTANCE PROTEIN RPW8"/>
    <property type="match status" value="1"/>
</dbReference>
<evidence type="ECO:0000259" key="9">
    <source>
        <dbReference type="Pfam" id="PF25019"/>
    </source>
</evidence>
<name>A0A2P6R9G0_ROSCH</name>
<dbReference type="InterPro" id="IPR027417">
    <property type="entry name" value="P-loop_NTPase"/>
</dbReference>
<dbReference type="FunFam" id="3.40.50.300:FF:001091">
    <property type="entry name" value="Probable disease resistance protein At1g61300"/>
    <property type="match status" value="1"/>
</dbReference>
<dbReference type="Pfam" id="PF18052">
    <property type="entry name" value="Rx_N"/>
    <property type="match status" value="1"/>
</dbReference>
<accession>A0A2P6R9G0</accession>